<evidence type="ECO:0000256" key="2">
    <source>
        <dbReference type="ARBA" id="ARBA00004123"/>
    </source>
</evidence>
<dbReference type="PANTHER" id="PTHR45625:SF6">
    <property type="entry name" value="SPLICEOSOME-ASSOCIATED PROTEIN CWC27 HOMOLOG"/>
    <property type="match status" value="1"/>
</dbReference>
<dbReference type="EMBL" id="FO082046">
    <property type="protein sequence ID" value="CCE86847.1"/>
    <property type="molecule type" value="Genomic_DNA"/>
</dbReference>
<evidence type="ECO:0000256" key="4">
    <source>
        <dbReference type="ARBA" id="ARBA00038509"/>
    </source>
</evidence>
<accession>G8Y1Z4</accession>
<dbReference type="eggNOG" id="KOG0885">
    <property type="taxonomic scope" value="Eukaryota"/>
</dbReference>
<comment type="similarity">
    <text evidence="4">Belongs to the cyclophilin-type PPIase family. CWC27 subfamily.</text>
</comment>
<dbReference type="GO" id="GO:0071013">
    <property type="term" value="C:catalytic step 2 spliceosome"/>
    <property type="evidence" value="ECO:0007669"/>
    <property type="project" value="TreeGrafter"/>
</dbReference>
<feature type="region of interest" description="Disordered" evidence="5">
    <location>
        <begin position="229"/>
        <end position="306"/>
    </location>
</feature>
<evidence type="ECO:0000313" key="8">
    <source>
        <dbReference type="Proteomes" id="UP000005222"/>
    </source>
</evidence>
<feature type="compositionally biased region" description="Acidic residues" evidence="5">
    <location>
        <begin position="196"/>
        <end position="208"/>
    </location>
</feature>
<feature type="compositionally biased region" description="Basic and acidic residues" evidence="5">
    <location>
        <begin position="168"/>
        <end position="180"/>
    </location>
</feature>
<protein>
    <submittedName>
        <fullName evidence="7">Piso0_005364 protein</fullName>
    </submittedName>
</protein>
<dbReference type="Proteomes" id="UP000005222">
    <property type="component" value="Chromosome N"/>
</dbReference>
<feature type="compositionally biased region" description="Basic residues" evidence="5">
    <location>
        <begin position="181"/>
        <end position="191"/>
    </location>
</feature>
<dbReference type="InterPro" id="IPR044666">
    <property type="entry name" value="Cyclophilin_A-like"/>
</dbReference>
<gene>
    <name evidence="7" type="primary">Piso0_005364</name>
    <name evidence="7" type="ORF">GNLVRS01_PISO0N13521g</name>
</gene>
<keyword evidence="3" id="KW-0539">Nucleus</keyword>
<feature type="compositionally biased region" description="Polar residues" evidence="5">
    <location>
        <begin position="283"/>
        <end position="298"/>
    </location>
</feature>
<dbReference type="OMA" id="RNTWFIT"/>
<evidence type="ECO:0000256" key="1">
    <source>
        <dbReference type="ARBA" id="ARBA00000971"/>
    </source>
</evidence>
<evidence type="ECO:0000256" key="5">
    <source>
        <dbReference type="SAM" id="MobiDB-lite"/>
    </source>
</evidence>
<comment type="catalytic activity">
    <reaction evidence="1">
        <text>[protein]-peptidylproline (omega=180) = [protein]-peptidylproline (omega=0)</text>
        <dbReference type="Rhea" id="RHEA:16237"/>
        <dbReference type="Rhea" id="RHEA-COMP:10747"/>
        <dbReference type="Rhea" id="RHEA-COMP:10748"/>
        <dbReference type="ChEBI" id="CHEBI:83833"/>
        <dbReference type="ChEBI" id="CHEBI:83834"/>
        <dbReference type="EC" id="5.2.1.8"/>
    </reaction>
</comment>
<dbReference type="InterPro" id="IPR029000">
    <property type="entry name" value="Cyclophilin-like_dom_sf"/>
</dbReference>
<feature type="region of interest" description="Disordered" evidence="5">
    <location>
        <begin position="168"/>
        <end position="212"/>
    </location>
</feature>
<dbReference type="SUPFAM" id="SSF50891">
    <property type="entry name" value="Cyclophilin-like"/>
    <property type="match status" value="1"/>
</dbReference>
<dbReference type="PANTHER" id="PTHR45625">
    <property type="entry name" value="PEPTIDYL-PROLYL CIS-TRANS ISOMERASE-RELATED"/>
    <property type="match status" value="1"/>
</dbReference>
<dbReference type="STRING" id="559304.G8Y1Z4"/>
<dbReference type="Pfam" id="PF00160">
    <property type="entry name" value="Pro_isomerase"/>
    <property type="match status" value="1"/>
</dbReference>
<keyword evidence="8" id="KW-1185">Reference proteome</keyword>
<dbReference type="HOGENOM" id="CLU_012062_14_0_1"/>
<proteinExistence type="inferred from homology"/>
<feature type="domain" description="PPIase cyclophilin-type" evidence="6">
    <location>
        <begin position="19"/>
        <end position="158"/>
    </location>
</feature>
<comment type="subcellular location">
    <subcellularLocation>
        <location evidence="2">Nucleus</location>
    </subcellularLocation>
</comment>
<name>G8Y1Z4_PICSO</name>
<organism evidence="7 8">
    <name type="scientific">Pichia sorbitophila (strain ATCC MYA-4447 / BCRC 22081 / CBS 7064 / NBRC 10061 / NRRL Y-12695)</name>
    <name type="common">Hybrid yeast</name>
    <dbReference type="NCBI Taxonomy" id="559304"/>
    <lineage>
        <taxon>Eukaryota</taxon>
        <taxon>Fungi</taxon>
        <taxon>Dikarya</taxon>
        <taxon>Ascomycota</taxon>
        <taxon>Saccharomycotina</taxon>
        <taxon>Pichiomycetes</taxon>
        <taxon>Debaryomycetaceae</taxon>
        <taxon>Millerozyma</taxon>
    </lineage>
</organism>
<dbReference type="InParanoid" id="G8Y1Z4"/>
<evidence type="ECO:0000256" key="3">
    <source>
        <dbReference type="ARBA" id="ARBA00023242"/>
    </source>
</evidence>
<reference evidence="7 8" key="1">
    <citation type="journal article" date="2012" name="G3 (Bethesda)">
        <title>Pichia sorbitophila, an interspecies yeast hybrid reveals early steps of genome resolution following polyploidization.</title>
        <authorList>
            <person name="Leh Louis V."/>
            <person name="Despons L."/>
            <person name="Friedrich A."/>
            <person name="Martin T."/>
            <person name="Durrens P."/>
            <person name="Casaregola S."/>
            <person name="Neuveglise C."/>
            <person name="Fairhead C."/>
            <person name="Marck C."/>
            <person name="Cruz J.A."/>
            <person name="Straub M.L."/>
            <person name="Kugler V."/>
            <person name="Sacerdot C."/>
            <person name="Uzunov Z."/>
            <person name="Thierry A."/>
            <person name="Weiss S."/>
            <person name="Bleykasten C."/>
            <person name="De Montigny J."/>
            <person name="Jacques N."/>
            <person name="Jung P."/>
            <person name="Lemaire M."/>
            <person name="Mallet S."/>
            <person name="Morel G."/>
            <person name="Richard G.F."/>
            <person name="Sarkar A."/>
            <person name="Savel G."/>
            <person name="Schacherer J."/>
            <person name="Seret M.L."/>
            <person name="Talla E."/>
            <person name="Samson G."/>
            <person name="Jubin C."/>
            <person name="Poulain J."/>
            <person name="Vacherie B."/>
            <person name="Barbe V."/>
            <person name="Pelletier E."/>
            <person name="Sherman D.J."/>
            <person name="Westhof E."/>
            <person name="Weissenbach J."/>
            <person name="Baret P.V."/>
            <person name="Wincker P."/>
            <person name="Gaillardin C."/>
            <person name="Dujon B."/>
            <person name="Souciet J.L."/>
        </authorList>
    </citation>
    <scope>NUCLEOTIDE SEQUENCE [LARGE SCALE GENOMIC DNA]</scope>
    <source>
        <strain evidence="8">ATCC MYA-4447 / BCRC 22081 / CBS 7064 / NBRC 10061 / NRRL Y-12695</strain>
    </source>
</reference>
<dbReference type="OrthoDB" id="442970at2759"/>
<dbReference type="GO" id="GO:0003755">
    <property type="term" value="F:peptidyl-prolyl cis-trans isomerase activity"/>
    <property type="evidence" value="ECO:0007669"/>
    <property type="project" value="UniProtKB-EC"/>
</dbReference>
<dbReference type="AlphaFoldDB" id="G8Y1Z4"/>
<dbReference type="PROSITE" id="PS50072">
    <property type="entry name" value="CSA_PPIASE_2"/>
    <property type="match status" value="1"/>
</dbReference>
<evidence type="ECO:0000259" key="6">
    <source>
        <dbReference type="PROSITE" id="PS50072"/>
    </source>
</evidence>
<evidence type="ECO:0000313" key="7">
    <source>
        <dbReference type="EMBL" id="CCE86847.1"/>
    </source>
</evidence>
<sequence>MSSLEPSTSAKVVFHTTKGDIEIDLWAKEAPHLVRRFIQNCIDGKYIGTTFNKVIKEYIVQTSAISDSDGHKYQDEVHSRLKYNKKGIVAATHDGKRNTNSVDSFFITLKPTPEFYKDYVILGKVSSSTVYNVVAIGQSDLKDDTTPLYPAAITGVDVPEKYFDDIEKTTDKTKDVEPPKKKPKKQPKKSSVKLDLEDEEEEDDEDDGAIASFKMRSAHELLNDRKLTDKIINSGKPPVAQDKAPSPVSEDKKIEPIGDSLDEQTEKPIDAADETSSGDEPPVQQQSEDTLSESNAKFSSKEREKVIDSDYDSDLDLHAAENIDVTALHNHKYTGKYSKPHAYT</sequence>
<dbReference type="Gene3D" id="2.40.100.10">
    <property type="entry name" value="Cyclophilin-like"/>
    <property type="match status" value="1"/>
</dbReference>
<dbReference type="InterPro" id="IPR002130">
    <property type="entry name" value="Cyclophilin-type_PPIase_dom"/>
</dbReference>